<feature type="coiled-coil region" evidence="1">
    <location>
        <begin position="89"/>
        <end position="123"/>
    </location>
</feature>
<gene>
    <name evidence="3" type="ORF">M0L44_13035</name>
</gene>
<accession>A0ABT1BN54</accession>
<keyword evidence="2" id="KW-0812">Transmembrane</keyword>
<organism evidence="3 4">
    <name type="scientific">Ideonella oryzae</name>
    <dbReference type="NCBI Taxonomy" id="2937441"/>
    <lineage>
        <taxon>Bacteria</taxon>
        <taxon>Pseudomonadati</taxon>
        <taxon>Pseudomonadota</taxon>
        <taxon>Betaproteobacteria</taxon>
        <taxon>Burkholderiales</taxon>
        <taxon>Sphaerotilaceae</taxon>
        <taxon>Ideonella</taxon>
    </lineage>
</organism>
<keyword evidence="2" id="KW-0472">Membrane</keyword>
<evidence type="ECO:0000313" key="3">
    <source>
        <dbReference type="EMBL" id="MCO5977626.1"/>
    </source>
</evidence>
<evidence type="ECO:0000313" key="4">
    <source>
        <dbReference type="Proteomes" id="UP001204851"/>
    </source>
</evidence>
<feature type="transmembrane region" description="Helical" evidence="2">
    <location>
        <begin position="6"/>
        <end position="22"/>
    </location>
</feature>
<keyword evidence="1" id="KW-0175">Coiled coil</keyword>
<evidence type="ECO:0008006" key="5">
    <source>
        <dbReference type="Google" id="ProtNLM"/>
    </source>
</evidence>
<keyword evidence="2" id="KW-1133">Transmembrane helix</keyword>
<protein>
    <recommendedName>
        <fullName evidence="5">F-type ATPase subunit b</fullName>
    </recommendedName>
</protein>
<dbReference type="Proteomes" id="UP001204851">
    <property type="component" value="Unassembled WGS sequence"/>
</dbReference>
<sequence>MNLDATTFALEILNFAVLLWLLRRFLFKPVQAALAARAQAQQQQRDTLDARQQALDARAQALAAQEAGLAGQREVARQALVEEIAALRSQRLAALDEELRAEREKAQARLQREARARQEQADRQLQARAAGFVGDYLQRLASPAVEAALVELFLSDLAARAAALAPQLATPGQAPVEPPTVSSAFPLPEALRQRITAGLAAVLGQGVVPRWAQAPELLAGLSVHLPGHQLETSLRRGVDAFNGLDVHAVLPAAAPAQPQKEA</sequence>
<keyword evidence="4" id="KW-1185">Reference proteome</keyword>
<dbReference type="EMBL" id="JAMXMC010000007">
    <property type="protein sequence ID" value="MCO5977626.1"/>
    <property type="molecule type" value="Genomic_DNA"/>
</dbReference>
<proteinExistence type="predicted"/>
<reference evidence="3 4" key="1">
    <citation type="submission" date="2022-06" db="EMBL/GenBank/DDBJ databases">
        <title>Ideonella sp. NS12-5 Genome sequencing and assembly.</title>
        <authorList>
            <person name="Jung Y."/>
        </authorList>
    </citation>
    <scope>NUCLEOTIDE SEQUENCE [LARGE SCALE GENOMIC DNA]</scope>
    <source>
        <strain evidence="3 4">NS12-5</strain>
    </source>
</reference>
<evidence type="ECO:0000256" key="2">
    <source>
        <dbReference type="SAM" id="Phobius"/>
    </source>
</evidence>
<dbReference type="RefSeq" id="WP_252770128.1">
    <property type="nucleotide sequence ID" value="NZ_JAMXMC010000007.1"/>
</dbReference>
<comment type="caution">
    <text evidence="3">The sequence shown here is derived from an EMBL/GenBank/DDBJ whole genome shotgun (WGS) entry which is preliminary data.</text>
</comment>
<name>A0ABT1BN54_9BURK</name>
<evidence type="ECO:0000256" key="1">
    <source>
        <dbReference type="SAM" id="Coils"/>
    </source>
</evidence>